<dbReference type="Proteomes" id="UP000652761">
    <property type="component" value="Unassembled WGS sequence"/>
</dbReference>
<name>A0A843UTF0_COLES</name>
<proteinExistence type="predicted"/>
<organism evidence="1 2">
    <name type="scientific">Colocasia esculenta</name>
    <name type="common">Wild taro</name>
    <name type="synonym">Arum esculentum</name>
    <dbReference type="NCBI Taxonomy" id="4460"/>
    <lineage>
        <taxon>Eukaryota</taxon>
        <taxon>Viridiplantae</taxon>
        <taxon>Streptophyta</taxon>
        <taxon>Embryophyta</taxon>
        <taxon>Tracheophyta</taxon>
        <taxon>Spermatophyta</taxon>
        <taxon>Magnoliopsida</taxon>
        <taxon>Liliopsida</taxon>
        <taxon>Araceae</taxon>
        <taxon>Aroideae</taxon>
        <taxon>Colocasieae</taxon>
        <taxon>Colocasia</taxon>
    </lineage>
</organism>
<reference evidence="1" key="1">
    <citation type="submission" date="2017-07" db="EMBL/GenBank/DDBJ databases">
        <title>Taro Niue Genome Assembly and Annotation.</title>
        <authorList>
            <person name="Atibalentja N."/>
            <person name="Keating K."/>
            <person name="Fields C.J."/>
        </authorList>
    </citation>
    <scope>NUCLEOTIDE SEQUENCE</scope>
    <source>
        <strain evidence="1">Niue_2</strain>
        <tissue evidence="1">Leaf</tissue>
    </source>
</reference>
<gene>
    <name evidence="1" type="ORF">Taro_015536</name>
</gene>
<evidence type="ECO:0000313" key="1">
    <source>
        <dbReference type="EMBL" id="MQL83039.1"/>
    </source>
</evidence>
<accession>A0A843UTF0</accession>
<dbReference type="EMBL" id="NMUH01000670">
    <property type="protein sequence ID" value="MQL83039.1"/>
    <property type="molecule type" value="Genomic_DNA"/>
</dbReference>
<evidence type="ECO:0000313" key="2">
    <source>
        <dbReference type="Proteomes" id="UP000652761"/>
    </source>
</evidence>
<comment type="caution">
    <text evidence="1">The sequence shown here is derived from an EMBL/GenBank/DDBJ whole genome shotgun (WGS) entry which is preliminary data.</text>
</comment>
<sequence length="494" mass="55692">MKQSAKKSLSPHYPIGLFAHKVDMKRRKRVKFVERGALRATGCQQNVSSLATERSHASSLSGIKKCAMQGMMILKHPNTSLLRDYSKKLGEVHIPTNLLDGAIVRLPIAWKVPLKIAYTTLITPDLIPVFLNRLGINREADRCDKLQKLSIMNSNARSQFLTCPNTQNYLEEPYETLGTKRSSTFVRDSTENNFPRGWWNRADELCHSTEDVEVQLFPVWNMIKKDLTKNPSYSYFLLDSPYLPARKEIDLDFDPNTEEATSRCKQPVLNDKISMTGLVNQLSSFWGPYEEQPVPSRSNFHLLEFDILPGPNRSKRFSRQHSSLPLLGWYEELNNGEDPFVAPDSAETKGRYQLSLALYHAPQSRGLIRDSEGLDSCTGGTFFHSVGDTIISEDMIDPSVDHVLLPSGTKFAVGSDWEDLSVDYTREFLLPYNPNGQFGHISSNAFGRCLVEPSDTDSRSQITSTVCALYDLSSFGFGISPERTQMVFLPATEE</sequence>
<dbReference type="AlphaFoldDB" id="A0A843UTF0"/>
<protein>
    <submittedName>
        <fullName evidence="1">Uncharacterized protein</fullName>
    </submittedName>
</protein>
<keyword evidence="2" id="KW-1185">Reference proteome</keyword>